<feature type="non-terminal residue" evidence="8">
    <location>
        <position position="1079"/>
    </location>
</feature>
<comment type="similarity">
    <text evidence="2">Belongs to the glycosyl hydrolase 38 family.</text>
</comment>
<dbReference type="Proteomes" id="UP000094527">
    <property type="component" value="Unassembled WGS sequence"/>
</dbReference>
<dbReference type="OMA" id="DVFGFSW"/>
<dbReference type="Gene3D" id="1.20.1270.50">
    <property type="entry name" value="Glycoside hydrolase family 38, central domain"/>
    <property type="match status" value="1"/>
</dbReference>
<evidence type="ECO:0000256" key="1">
    <source>
        <dbReference type="ARBA" id="ARBA00000365"/>
    </source>
</evidence>
<organism evidence="8 9">
    <name type="scientific">Orchesella cincta</name>
    <name type="common">Springtail</name>
    <name type="synonym">Podura cincta</name>
    <dbReference type="NCBI Taxonomy" id="48709"/>
    <lineage>
        <taxon>Eukaryota</taxon>
        <taxon>Metazoa</taxon>
        <taxon>Ecdysozoa</taxon>
        <taxon>Arthropoda</taxon>
        <taxon>Hexapoda</taxon>
        <taxon>Collembola</taxon>
        <taxon>Entomobryomorpha</taxon>
        <taxon>Entomobryoidea</taxon>
        <taxon>Orchesellidae</taxon>
        <taxon>Orchesellinae</taxon>
        <taxon>Orchesella</taxon>
    </lineage>
</organism>
<dbReference type="InterPro" id="IPR011330">
    <property type="entry name" value="Glyco_hydro/deAcase_b/a-brl"/>
</dbReference>
<evidence type="ECO:0000256" key="4">
    <source>
        <dbReference type="ARBA" id="ARBA00022723"/>
    </source>
</evidence>
<dbReference type="Gene3D" id="3.20.110.10">
    <property type="entry name" value="Glycoside hydrolase 38, N terminal domain"/>
    <property type="match status" value="1"/>
</dbReference>
<dbReference type="InterPro" id="IPR011013">
    <property type="entry name" value="Gal_mutarotase_sf_dom"/>
</dbReference>
<keyword evidence="9" id="KW-1185">Reference proteome</keyword>
<dbReference type="Pfam" id="PF17677">
    <property type="entry name" value="Glyco_hydro38C2"/>
    <property type="match status" value="1"/>
</dbReference>
<dbReference type="InterPro" id="IPR054723">
    <property type="entry name" value="Ams1-like_N"/>
</dbReference>
<reference evidence="8 9" key="1">
    <citation type="journal article" date="2016" name="Genome Biol. Evol.">
        <title>Gene Family Evolution Reflects Adaptation to Soil Environmental Stressors in the Genome of the Collembolan Orchesella cincta.</title>
        <authorList>
            <person name="Faddeeva-Vakhrusheva A."/>
            <person name="Derks M.F."/>
            <person name="Anvar S.Y."/>
            <person name="Agamennone V."/>
            <person name="Suring W."/>
            <person name="Smit S."/>
            <person name="van Straalen N.M."/>
            <person name="Roelofs D."/>
        </authorList>
    </citation>
    <scope>NUCLEOTIDE SEQUENCE [LARGE SCALE GENOMIC DNA]</scope>
    <source>
        <tissue evidence="8">Mixed pool</tissue>
    </source>
</reference>
<gene>
    <name evidence="8" type="ORF">Ocin01_07420</name>
</gene>
<dbReference type="InterPro" id="IPR037094">
    <property type="entry name" value="Glyco_hydro_38_cen_sf"/>
</dbReference>
<name>A0A1D2N1W1_ORCCI</name>
<dbReference type="InterPro" id="IPR000602">
    <property type="entry name" value="Glyco_hydro_38_N"/>
</dbReference>
<dbReference type="GO" id="GO:0046872">
    <property type="term" value="F:metal ion binding"/>
    <property type="evidence" value="ECO:0007669"/>
    <property type="project" value="UniProtKB-KW"/>
</dbReference>
<protein>
    <recommendedName>
        <fullName evidence="3">alpha-mannosidase</fullName>
        <ecNumber evidence="3">3.2.1.24</ecNumber>
    </recommendedName>
</protein>
<sequence length="1079" mass="121710">MAQALKVPIHKNRQTTMARINGYISTGSLFRNLGITNQIYGERAAFTSLEVFSITGPHGSWQNYSFADVIGAEFQPARTGQDFGPTWTTHWFRVRITIPESMRGKEVHLRWASGCEAMVYDGTGKVLQGISPGFREEYVLTKNFQGTQPPPILYVEMACNHMFGAGGDLICMYNKTCTTPPDPNRYWRLDAAEIAVFNRDKYDLLNDLEMLYGISNKLGDGSHIGMQAMCAANEMINLIRLGQESQAPAVAAAFFADTTGSKAHQIYSMGHCHIDTAWLWPYDETIRKCARSFSAQLRLLEEYPDFTFVCSSAQQYAWVKQWYPSLFEEMKTAIEGGRFIPVGGTWIENDGYVPSGESFIRQFFYGQQFFRREFNVTCKEFWLPDTFGYSAQIPQMIKHCGIDRFLTQKLSWNQVNKFPNHSFMWEGIDGTQVLTHFPPGDGYGMQNTADDFVNTQNNSLDKGRTNVAIMLFGNGDGGGGPTRTMIERLKRVQDTDGLPKVQFSSSNGFFDKLEEDKDKLYKWVGELYLELHNGTYTTQAKIKAYNRKCEFMLREVELLMSIAYASGKVTELQKIADMATVDTNWQNVLLNQFHDVLPGSCIEFAAQDAWKIYADVYTSLTALRNTYNTRILATGSARALFNPLPWEVRSVVFMRPDTLAPPTGANIQTVTLDATAFEDQTQGRYRVPNTFSAALVTLRPNGFTLFAAQAPSTAVTYQANSPGTGFGTYRNGTISLEVATTGRPYEKLFLNGKAVYNDYLGKNVQPAMFYIYDDIPIYWDAWDIADYHLESRREPDWANSSAMTQISTGPIVGCYKWTANFGNGSSIVRYTIMRAESPMIEYYTIIDWKEDRKLLKVEFPMDILAREATYEVQYGFVSRPTHINTSWDMAKYEVCGHKWMDVSQADKGVTIITDCKYGFHARDNVVQVSLLKSPKNPDANCDMHKHFIYYAVLPHEGTFQEAEVVRRAYELNLLGSNNVPLLATNLTGATLPASWVTTNNNAVVVEAVKVCEEITRTIVIRLYESKGGSADTTVNLGFAITQVRECNGLEDPGDVVPRTGNTFQTSFRPFQVRSFLVTF</sequence>
<dbReference type="OrthoDB" id="10261055at2759"/>
<dbReference type="FunFam" id="1.20.1270.50:FF:000004">
    <property type="entry name" value="alpha-mannosidase 2C1 isoform X1"/>
    <property type="match status" value="1"/>
</dbReference>
<dbReference type="InterPro" id="IPR027291">
    <property type="entry name" value="Glyco_hydro_38_N_sf"/>
</dbReference>
<dbReference type="GO" id="GO:0030246">
    <property type="term" value="F:carbohydrate binding"/>
    <property type="evidence" value="ECO:0007669"/>
    <property type="project" value="InterPro"/>
</dbReference>
<dbReference type="GO" id="GO:0009313">
    <property type="term" value="P:oligosaccharide catabolic process"/>
    <property type="evidence" value="ECO:0007669"/>
    <property type="project" value="TreeGrafter"/>
</dbReference>
<evidence type="ECO:0000313" key="8">
    <source>
        <dbReference type="EMBL" id="ODM99262.1"/>
    </source>
</evidence>
<comment type="caution">
    <text evidence="8">The sequence shown here is derived from an EMBL/GenBank/DDBJ whole genome shotgun (WGS) entry which is preliminary data.</text>
</comment>
<evidence type="ECO:0000313" key="9">
    <source>
        <dbReference type="Proteomes" id="UP000094527"/>
    </source>
</evidence>
<dbReference type="SUPFAM" id="SSF88688">
    <property type="entry name" value="Families 57/38 glycoside transferase middle domain"/>
    <property type="match status" value="1"/>
</dbReference>
<dbReference type="Pfam" id="PF09261">
    <property type="entry name" value="Alpha-mann_mid"/>
    <property type="match status" value="1"/>
</dbReference>
<evidence type="ECO:0000259" key="7">
    <source>
        <dbReference type="SMART" id="SM00872"/>
    </source>
</evidence>
<comment type="catalytic activity">
    <reaction evidence="1">
        <text>Hydrolysis of terminal, non-reducing alpha-D-mannose residues in alpha-D-mannosides.</text>
        <dbReference type="EC" id="3.2.1.24"/>
    </reaction>
</comment>
<dbReference type="GO" id="GO:0004559">
    <property type="term" value="F:alpha-mannosidase activity"/>
    <property type="evidence" value="ECO:0007669"/>
    <property type="project" value="UniProtKB-EC"/>
</dbReference>
<evidence type="ECO:0000256" key="3">
    <source>
        <dbReference type="ARBA" id="ARBA00012752"/>
    </source>
</evidence>
<keyword evidence="5" id="KW-0378">Hydrolase</keyword>
<dbReference type="EMBL" id="LJIJ01000290">
    <property type="protein sequence ID" value="ODM99262.1"/>
    <property type="molecule type" value="Genomic_DNA"/>
</dbReference>
<accession>A0A1D2N1W1</accession>
<dbReference type="GO" id="GO:0006013">
    <property type="term" value="P:mannose metabolic process"/>
    <property type="evidence" value="ECO:0007669"/>
    <property type="project" value="InterPro"/>
</dbReference>
<dbReference type="InterPro" id="IPR028995">
    <property type="entry name" value="Glyco_hydro_57/38_cen_sf"/>
</dbReference>
<dbReference type="InterPro" id="IPR011682">
    <property type="entry name" value="Glyco_hydro_38_C"/>
</dbReference>
<dbReference type="InterPro" id="IPR015341">
    <property type="entry name" value="Glyco_hydro_38_cen"/>
</dbReference>
<dbReference type="Pfam" id="PF07748">
    <property type="entry name" value="Glyco_hydro_38C"/>
    <property type="match status" value="1"/>
</dbReference>
<dbReference type="SUPFAM" id="SSF88713">
    <property type="entry name" value="Glycoside hydrolase/deacetylase"/>
    <property type="match status" value="1"/>
</dbReference>
<dbReference type="Pfam" id="PF01074">
    <property type="entry name" value="Glyco_hydro_38N"/>
    <property type="match status" value="1"/>
</dbReference>
<keyword evidence="4" id="KW-0479">Metal-binding</keyword>
<dbReference type="SMART" id="SM00872">
    <property type="entry name" value="Alpha-mann_mid"/>
    <property type="match status" value="1"/>
</dbReference>
<dbReference type="PANTHER" id="PTHR46017">
    <property type="entry name" value="ALPHA-MANNOSIDASE 2C1"/>
    <property type="match status" value="1"/>
</dbReference>
<dbReference type="Gene3D" id="2.70.98.30">
    <property type="entry name" value="Golgi alpha-mannosidase II, domain 4"/>
    <property type="match status" value="1"/>
</dbReference>
<feature type="domain" description="Glycoside hydrolase family 38 central" evidence="7">
    <location>
        <begin position="530"/>
        <end position="613"/>
    </location>
</feature>
<evidence type="ECO:0000256" key="6">
    <source>
        <dbReference type="ARBA" id="ARBA00023295"/>
    </source>
</evidence>
<evidence type="ECO:0000256" key="5">
    <source>
        <dbReference type="ARBA" id="ARBA00022801"/>
    </source>
</evidence>
<keyword evidence="6" id="KW-0326">Glycosidase</keyword>
<dbReference type="Pfam" id="PF22907">
    <property type="entry name" value="Ams1-like_1st"/>
    <property type="match status" value="1"/>
</dbReference>
<dbReference type="EC" id="3.2.1.24" evidence="3"/>
<evidence type="ECO:0000256" key="2">
    <source>
        <dbReference type="ARBA" id="ARBA00009792"/>
    </source>
</evidence>
<dbReference type="InterPro" id="IPR041147">
    <property type="entry name" value="GH38_C"/>
</dbReference>
<dbReference type="PANTHER" id="PTHR46017:SF1">
    <property type="entry name" value="ALPHA-MANNOSIDASE 2C1"/>
    <property type="match status" value="1"/>
</dbReference>
<dbReference type="STRING" id="48709.A0A1D2N1W1"/>
<proteinExistence type="inferred from homology"/>
<dbReference type="AlphaFoldDB" id="A0A1D2N1W1"/>
<dbReference type="SUPFAM" id="SSF74650">
    <property type="entry name" value="Galactose mutarotase-like"/>
    <property type="match status" value="1"/>
</dbReference>
<dbReference type="FunFam" id="3.20.110.10:FF:000002">
    <property type="entry name" value="alpha-mannosidase 2C1 isoform X1"/>
    <property type="match status" value="1"/>
</dbReference>